<dbReference type="EMBL" id="LUEZ02000110">
    <property type="protein sequence ID" value="RDB17761.1"/>
    <property type="molecule type" value="Genomic_DNA"/>
</dbReference>
<keyword evidence="4" id="KW-0498">Mitosis</keyword>
<evidence type="ECO:0000256" key="4">
    <source>
        <dbReference type="ARBA" id="ARBA00022776"/>
    </source>
</evidence>
<dbReference type="Pfam" id="PF00400">
    <property type="entry name" value="WD40"/>
    <property type="match status" value="2"/>
</dbReference>
<dbReference type="GO" id="GO:0005680">
    <property type="term" value="C:anaphase-promoting complex"/>
    <property type="evidence" value="ECO:0007669"/>
    <property type="project" value="TreeGrafter"/>
</dbReference>
<reference evidence="8" key="1">
    <citation type="submission" date="2018-04" db="EMBL/GenBank/DDBJ databases">
        <title>Whole genome sequencing of Hypsizygus marmoreus.</title>
        <authorList>
            <person name="Choi I.-G."/>
            <person name="Min B."/>
            <person name="Kim J.-G."/>
            <person name="Kim S."/>
            <person name="Oh Y.-L."/>
            <person name="Kong W.-S."/>
            <person name="Park H."/>
            <person name="Jeong J."/>
            <person name="Song E.-S."/>
        </authorList>
    </citation>
    <scope>NUCLEOTIDE SEQUENCE [LARGE SCALE GENOMIC DNA]</scope>
    <source>
        <strain evidence="8">51987-8</strain>
    </source>
</reference>
<keyword evidence="2 8" id="KW-0132">Cell division</keyword>
<evidence type="ECO:0000256" key="6">
    <source>
        <dbReference type="PROSITE-ProRule" id="PRU00221"/>
    </source>
</evidence>
<evidence type="ECO:0000256" key="2">
    <source>
        <dbReference type="ARBA" id="ARBA00022618"/>
    </source>
</evidence>
<dbReference type="SMART" id="SM00320">
    <property type="entry name" value="WD40"/>
    <property type="match status" value="5"/>
</dbReference>
<dbReference type="PROSITE" id="PS00678">
    <property type="entry name" value="WD_REPEATS_1"/>
    <property type="match status" value="1"/>
</dbReference>
<dbReference type="InParanoid" id="A0A369J6R5"/>
<gene>
    <name evidence="8" type="primary">Cdc20</name>
    <name evidence="8" type="ORF">Hypma_001077</name>
</gene>
<evidence type="ECO:0000313" key="8">
    <source>
        <dbReference type="EMBL" id="RDB17761.1"/>
    </source>
</evidence>
<dbReference type="PANTHER" id="PTHR19918:SF8">
    <property type="entry name" value="FI02843P"/>
    <property type="match status" value="1"/>
</dbReference>
<dbReference type="Proteomes" id="UP000076154">
    <property type="component" value="Unassembled WGS sequence"/>
</dbReference>
<dbReference type="GO" id="GO:0031145">
    <property type="term" value="P:anaphase-promoting complex-dependent catabolic process"/>
    <property type="evidence" value="ECO:0007669"/>
    <property type="project" value="TreeGrafter"/>
</dbReference>
<evidence type="ECO:0000256" key="1">
    <source>
        <dbReference type="ARBA" id="ARBA00022574"/>
    </source>
</evidence>
<accession>A0A369J6R5</accession>
<feature type="repeat" description="WD" evidence="6">
    <location>
        <begin position="337"/>
        <end position="372"/>
    </location>
</feature>
<dbReference type="PROSITE" id="PS50294">
    <property type="entry name" value="WD_REPEATS_REGION"/>
    <property type="match status" value="2"/>
</dbReference>
<proteinExistence type="predicted"/>
<protein>
    <submittedName>
        <fullName evidence="8">Cell division cycle protein 20</fullName>
    </submittedName>
</protein>
<dbReference type="Gene3D" id="2.130.10.10">
    <property type="entry name" value="YVTN repeat-like/Quinoprotein amine dehydrogenase"/>
    <property type="match status" value="1"/>
</dbReference>
<dbReference type="InterPro" id="IPR019775">
    <property type="entry name" value="WD40_repeat_CS"/>
</dbReference>
<sequence length="505" mass="55010">MDNSMGGSRKRLMSMGEESYLGPTLRKRPRMSSITSERQLQLMGGTAAVNSDLDRLPRRRVLHGEDFDLLGLASHARPLSGSSSFTTPSRATSPGDLGDTPGSSVFISRSGMALMRSVSSASLSSTAANTPTYPESSAKHHLRNTKFTIDFSVPPADNPLDVSQLVSCSSQNVLLFSRGNRVHVKNLTTSEEIGQLCKLQDSHGDLRIIQCAGADQPDVVALATSKGHIQIWDFTAKKKLASWSTKSATAMRWNGFILTIGGAKGTIRHYDTRITPTSKMKEQVRKVTRHQAKITSLEWNIEGKILASGDQSGTVYCWDAREKIPLDVGEFIQRRKKIQHTGAVSAIAWCPWQPKLLATGDVDGAVQLWNVNASIPHSNATTPGKYETGAPVTSLHFSSQCKEILSTHSMKPPAVETPSTRMPPPPAVWPKINVTNSIAVYSYPSLRHVTTLSVADKPIGTSVVNANGTKIVLTTPDDGKINLCDVWSKRKELKRQPSFLSSTIR</sequence>
<dbReference type="STRING" id="39966.A0A369J6R5"/>
<name>A0A369J6R5_HYPMA</name>
<evidence type="ECO:0000256" key="7">
    <source>
        <dbReference type="SAM" id="MobiDB-lite"/>
    </source>
</evidence>
<organism evidence="8 9">
    <name type="scientific">Hypsizygus marmoreus</name>
    <name type="common">White beech mushroom</name>
    <name type="synonym">Agaricus marmoreus</name>
    <dbReference type="NCBI Taxonomy" id="39966"/>
    <lineage>
        <taxon>Eukaryota</taxon>
        <taxon>Fungi</taxon>
        <taxon>Dikarya</taxon>
        <taxon>Basidiomycota</taxon>
        <taxon>Agaricomycotina</taxon>
        <taxon>Agaricomycetes</taxon>
        <taxon>Agaricomycetidae</taxon>
        <taxon>Agaricales</taxon>
        <taxon>Tricholomatineae</taxon>
        <taxon>Lyophyllaceae</taxon>
        <taxon>Hypsizygus</taxon>
    </lineage>
</organism>
<evidence type="ECO:0000256" key="3">
    <source>
        <dbReference type="ARBA" id="ARBA00022737"/>
    </source>
</evidence>
<dbReference type="PANTHER" id="PTHR19918">
    <property type="entry name" value="CELL DIVISION CYCLE 20 CDC20 FIZZY -RELATED"/>
    <property type="match status" value="1"/>
</dbReference>
<feature type="repeat" description="WD" evidence="6">
    <location>
        <begin position="287"/>
        <end position="328"/>
    </location>
</feature>
<dbReference type="AlphaFoldDB" id="A0A369J6R5"/>
<keyword evidence="9" id="KW-1185">Reference proteome</keyword>
<dbReference type="GO" id="GO:1905786">
    <property type="term" value="P:positive regulation of anaphase-promoting complex-dependent catabolic process"/>
    <property type="evidence" value="ECO:0007669"/>
    <property type="project" value="TreeGrafter"/>
</dbReference>
<dbReference type="GO" id="GO:1990757">
    <property type="term" value="F:ubiquitin ligase activator activity"/>
    <property type="evidence" value="ECO:0007669"/>
    <property type="project" value="TreeGrafter"/>
</dbReference>
<dbReference type="GO" id="GO:0010997">
    <property type="term" value="F:anaphase-promoting complex binding"/>
    <property type="evidence" value="ECO:0007669"/>
    <property type="project" value="InterPro"/>
</dbReference>
<evidence type="ECO:0000313" key="9">
    <source>
        <dbReference type="Proteomes" id="UP000076154"/>
    </source>
</evidence>
<comment type="caution">
    <text evidence="8">The sequence shown here is derived from an EMBL/GenBank/DDBJ whole genome shotgun (WGS) entry which is preliminary data.</text>
</comment>
<dbReference type="OrthoDB" id="10263272at2759"/>
<dbReference type="InterPro" id="IPR036322">
    <property type="entry name" value="WD40_repeat_dom_sf"/>
</dbReference>
<dbReference type="InterPro" id="IPR033010">
    <property type="entry name" value="Cdc20/Fizzy"/>
</dbReference>
<evidence type="ECO:0000256" key="5">
    <source>
        <dbReference type="ARBA" id="ARBA00023306"/>
    </source>
</evidence>
<feature type="region of interest" description="Disordered" evidence="7">
    <location>
        <begin position="78"/>
        <end position="103"/>
    </location>
</feature>
<dbReference type="SUPFAM" id="SSF50978">
    <property type="entry name" value="WD40 repeat-like"/>
    <property type="match status" value="1"/>
</dbReference>
<dbReference type="InterPro" id="IPR001680">
    <property type="entry name" value="WD40_rpt"/>
</dbReference>
<keyword evidence="1 6" id="KW-0853">WD repeat</keyword>
<dbReference type="GO" id="GO:0051301">
    <property type="term" value="P:cell division"/>
    <property type="evidence" value="ECO:0007669"/>
    <property type="project" value="UniProtKB-KW"/>
</dbReference>
<keyword evidence="5" id="KW-0131">Cell cycle</keyword>
<dbReference type="PROSITE" id="PS50082">
    <property type="entry name" value="WD_REPEATS_2"/>
    <property type="match status" value="2"/>
</dbReference>
<keyword evidence="3" id="KW-0677">Repeat</keyword>
<feature type="compositionally biased region" description="Polar residues" evidence="7">
    <location>
        <begin position="80"/>
        <end position="92"/>
    </location>
</feature>
<dbReference type="InterPro" id="IPR015943">
    <property type="entry name" value="WD40/YVTN_repeat-like_dom_sf"/>
</dbReference>